<feature type="transmembrane region" description="Helical" evidence="1">
    <location>
        <begin position="31"/>
        <end position="50"/>
    </location>
</feature>
<comment type="caution">
    <text evidence="2">The sequence shown here is derived from an EMBL/GenBank/DDBJ whole genome shotgun (WGS) entry which is preliminary data.</text>
</comment>
<keyword evidence="1" id="KW-0472">Membrane</keyword>
<sequence>MPHSKIAAPAAVVGGLLLVLAALLGGGDGPLVSTLHLLGLAGLVVSAGLFGSTLVRSDAAGMRVLVGLASGLLVLSLVEAFRPATTHWYDAFWGVLALALGVLGLVRGRGTSGTRAGSGAHAH</sequence>
<dbReference type="EMBL" id="JBHLXH010000001">
    <property type="protein sequence ID" value="MFC0223517.1"/>
    <property type="molecule type" value="Genomic_DNA"/>
</dbReference>
<reference evidence="2 3" key="1">
    <citation type="submission" date="2024-09" db="EMBL/GenBank/DDBJ databases">
        <authorList>
            <person name="Sun Q."/>
            <person name="Mori K."/>
        </authorList>
    </citation>
    <scope>NUCLEOTIDE SEQUENCE [LARGE SCALE GENOMIC DNA]</scope>
    <source>
        <strain evidence="2 3">CCM 8654</strain>
    </source>
</reference>
<evidence type="ECO:0000256" key="1">
    <source>
        <dbReference type="SAM" id="Phobius"/>
    </source>
</evidence>
<protein>
    <recommendedName>
        <fullName evidence="4">DUF4383 domain-containing protein</fullName>
    </recommendedName>
</protein>
<evidence type="ECO:0000313" key="3">
    <source>
        <dbReference type="Proteomes" id="UP001589698"/>
    </source>
</evidence>
<keyword evidence="3" id="KW-1185">Reference proteome</keyword>
<accession>A0ABV6E3E1</accession>
<name>A0ABV6E3E1_9ACTN</name>
<gene>
    <name evidence="2" type="ORF">ACFFJG_13595</name>
</gene>
<proteinExistence type="predicted"/>
<keyword evidence="1" id="KW-0812">Transmembrane</keyword>
<organism evidence="2 3">
    <name type="scientific">Nocardioides zeicaulis</name>
    <dbReference type="NCBI Taxonomy" id="1776857"/>
    <lineage>
        <taxon>Bacteria</taxon>
        <taxon>Bacillati</taxon>
        <taxon>Actinomycetota</taxon>
        <taxon>Actinomycetes</taxon>
        <taxon>Propionibacteriales</taxon>
        <taxon>Nocardioidaceae</taxon>
        <taxon>Nocardioides</taxon>
    </lineage>
</organism>
<keyword evidence="1" id="KW-1133">Transmembrane helix</keyword>
<feature type="transmembrane region" description="Helical" evidence="1">
    <location>
        <begin position="87"/>
        <end position="106"/>
    </location>
</feature>
<evidence type="ECO:0008006" key="4">
    <source>
        <dbReference type="Google" id="ProtNLM"/>
    </source>
</evidence>
<evidence type="ECO:0000313" key="2">
    <source>
        <dbReference type="EMBL" id="MFC0223517.1"/>
    </source>
</evidence>
<dbReference type="Proteomes" id="UP001589698">
    <property type="component" value="Unassembled WGS sequence"/>
</dbReference>
<feature type="transmembrane region" description="Helical" evidence="1">
    <location>
        <begin position="62"/>
        <end position="81"/>
    </location>
</feature>
<dbReference type="RefSeq" id="WP_378519261.1">
    <property type="nucleotide sequence ID" value="NZ_CBCSDI010000004.1"/>
</dbReference>